<sequence>TTNPSRVVEDFPALPAPVRQTPTTSVWSKKKVSKSVIVGCKMPNNTKQLPQPDLWPDISTTTPAREIEPEQWHEVN</sequence>
<evidence type="ECO:0000313" key="2">
    <source>
        <dbReference type="EMBL" id="VDM67356.1"/>
    </source>
</evidence>
<name>A0A3P7ICV1_STRVU</name>
<dbReference type="AlphaFoldDB" id="A0A3P7ICV1"/>
<accession>A0A3P7ICV1</accession>
<reference evidence="2 3" key="1">
    <citation type="submission" date="2018-11" db="EMBL/GenBank/DDBJ databases">
        <authorList>
            <consortium name="Pathogen Informatics"/>
        </authorList>
    </citation>
    <scope>NUCLEOTIDE SEQUENCE [LARGE SCALE GENOMIC DNA]</scope>
</reference>
<organism evidence="2 3">
    <name type="scientific">Strongylus vulgaris</name>
    <name type="common">Blood worm</name>
    <dbReference type="NCBI Taxonomy" id="40348"/>
    <lineage>
        <taxon>Eukaryota</taxon>
        <taxon>Metazoa</taxon>
        <taxon>Ecdysozoa</taxon>
        <taxon>Nematoda</taxon>
        <taxon>Chromadorea</taxon>
        <taxon>Rhabditida</taxon>
        <taxon>Rhabditina</taxon>
        <taxon>Rhabditomorpha</taxon>
        <taxon>Strongyloidea</taxon>
        <taxon>Strongylidae</taxon>
        <taxon>Strongylus</taxon>
    </lineage>
</organism>
<evidence type="ECO:0000256" key="1">
    <source>
        <dbReference type="SAM" id="MobiDB-lite"/>
    </source>
</evidence>
<feature type="region of interest" description="Disordered" evidence="1">
    <location>
        <begin position="43"/>
        <end position="76"/>
    </location>
</feature>
<protein>
    <submittedName>
        <fullName evidence="2">Uncharacterized protein</fullName>
    </submittedName>
</protein>
<dbReference type="Proteomes" id="UP000270094">
    <property type="component" value="Unassembled WGS sequence"/>
</dbReference>
<dbReference type="EMBL" id="UYYB01005292">
    <property type="protein sequence ID" value="VDM67356.1"/>
    <property type="molecule type" value="Genomic_DNA"/>
</dbReference>
<gene>
    <name evidence="2" type="ORF">SVUK_LOCUS2354</name>
</gene>
<evidence type="ECO:0000313" key="3">
    <source>
        <dbReference type="Proteomes" id="UP000270094"/>
    </source>
</evidence>
<proteinExistence type="predicted"/>
<keyword evidence="3" id="KW-1185">Reference proteome</keyword>
<feature type="non-terminal residue" evidence="2">
    <location>
        <position position="1"/>
    </location>
</feature>
<feature type="compositionally biased region" description="Basic and acidic residues" evidence="1">
    <location>
        <begin position="65"/>
        <end position="76"/>
    </location>
</feature>